<keyword evidence="1" id="KW-0472">Membrane</keyword>
<protein>
    <submittedName>
        <fullName evidence="2">Uncharacterized protein</fullName>
    </submittedName>
</protein>
<keyword evidence="1" id="KW-1133">Transmembrane helix</keyword>
<dbReference type="VEuPathDB" id="TriTrypDB:BCY84_00978"/>
<dbReference type="VEuPathDB" id="TriTrypDB:ECC02_000288"/>
<organism evidence="2 3">
    <name type="scientific">Trypanosoma cruzi</name>
    <dbReference type="NCBI Taxonomy" id="5693"/>
    <lineage>
        <taxon>Eukaryota</taxon>
        <taxon>Discoba</taxon>
        <taxon>Euglenozoa</taxon>
        <taxon>Kinetoplastea</taxon>
        <taxon>Metakinetoplastina</taxon>
        <taxon>Trypanosomatida</taxon>
        <taxon>Trypanosomatidae</taxon>
        <taxon>Trypanosoma</taxon>
        <taxon>Schizotrypanum</taxon>
    </lineage>
</organism>
<feature type="transmembrane region" description="Helical" evidence="1">
    <location>
        <begin position="36"/>
        <end position="60"/>
    </location>
</feature>
<gene>
    <name evidence="2" type="ORF">ECC02_000288</name>
</gene>
<evidence type="ECO:0000313" key="2">
    <source>
        <dbReference type="EMBL" id="KAF5226787.1"/>
    </source>
</evidence>
<reference evidence="2 3" key="1">
    <citation type="journal article" date="2019" name="Genome Biol. Evol.">
        <title>Nanopore Sequencing Significantly Improves Genome Assembly of the Protozoan Parasite Trypanosoma cruzi.</title>
        <authorList>
            <person name="Diaz-Viraque F."/>
            <person name="Pita S."/>
            <person name="Greif G."/>
            <person name="de Souza R.C.M."/>
            <person name="Iraola G."/>
            <person name="Robello C."/>
        </authorList>
    </citation>
    <scope>NUCLEOTIDE SEQUENCE [LARGE SCALE GENOMIC DNA]</scope>
    <source>
        <strain evidence="2 3">Berenice</strain>
    </source>
</reference>
<evidence type="ECO:0000256" key="1">
    <source>
        <dbReference type="SAM" id="Phobius"/>
    </source>
</evidence>
<dbReference type="AlphaFoldDB" id="A0A7J6YJB2"/>
<feature type="transmembrane region" description="Helical" evidence="1">
    <location>
        <begin position="12"/>
        <end position="30"/>
    </location>
</feature>
<name>A0A7J6YJB2_TRYCR</name>
<proteinExistence type="predicted"/>
<accession>A0A7J6YJB2</accession>
<dbReference type="EMBL" id="JABDHM010000001">
    <property type="protein sequence ID" value="KAF5226787.1"/>
    <property type="molecule type" value="Genomic_DNA"/>
</dbReference>
<comment type="caution">
    <text evidence="2">The sequence shown here is derived from an EMBL/GenBank/DDBJ whole genome shotgun (WGS) entry which is preliminary data.</text>
</comment>
<dbReference type="Proteomes" id="UP000583944">
    <property type="component" value="Unassembled WGS sequence"/>
</dbReference>
<keyword evidence="1" id="KW-0812">Transmembrane</keyword>
<evidence type="ECO:0000313" key="3">
    <source>
        <dbReference type="Proteomes" id="UP000583944"/>
    </source>
</evidence>
<sequence>MCVHGPLLSTSFVEKYPALFSCVFFFFLPLKGEEEVVVYFIYLFCFSWLDVIAAMAGSLATAFAPSETMQEVDEETAVYCRSHDVMWLGFVRDLLSTLRNAAHEVQAKSEGQLESQRLCVGDFGHFSRSSTALELLQDCCLKWEECRAEAEKGFLEYYFAMHSLNSGTEPKTGAVPVGKFMSTLFAGVPGTVGGDRLAEELRVERKRLCLADALGLPLELPRGGDEQQLPQGILALERALKSFRVVTDEMLPGYLYCTIQPLLCEMTSCWLLNGIFADTPLRLIGTAEGMRLAKERLELHASSLRFLFELAENEFCRCHTATALESKKKLEEMLLRVTVMQTAATRDGVVGQLAKEWRMAAEEARSVLASTEKTLLGVLPGQLMGEFDKLFQLSPHRVMDHIVHSFQLPLTSTAPNHDVERVVRCNDVPTAVAAVGASFDGMSLEEVEYLLQPSDPDNMSRTQKEEGIFLAKIQAHFYRLFKLLLRACCLQGGEVLVMLWPFFELQASPFLCSVPYARLAAMLQRHNYALFDALLGTPWRVKAAVLLGGGWVRAARGHFAQWLSERRGEGRELLPIVVFKQLWREDEKSDVENGTQNPFCIPLLRRIITGCGGRLMNAKVAVLVPAGGATVLSRRYSVFPMMRHASCELEGTDADETRGGKNNASCFMMTEAKSRPLLVALLQATMMPVFSYSVCGATPLFFVSDGLDSKKQMHVLDTGLLAGNGVG</sequence>